<keyword evidence="13" id="KW-1185">Reference proteome</keyword>
<evidence type="ECO:0000256" key="6">
    <source>
        <dbReference type="ARBA" id="ARBA00023125"/>
    </source>
</evidence>
<keyword evidence="6 9" id="KW-0238">DNA-binding</keyword>
<dbReference type="Gene3D" id="3.40.50.2300">
    <property type="match status" value="1"/>
</dbReference>
<evidence type="ECO:0000256" key="3">
    <source>
        <dbReference type="ARBA" id="ARBA00022553"/>
    </source>
</evidence>
<gene>
    <name evidence="12" type="ORF">CJD38_09300</name>
</gene>
<dbReference type="GO" id="GO:0005829">
    <property type="term" value="C:cytosol"/>
    <property type="evidence" value="ECO:0007669"/>
    <property type="project" value="TreeGrafter"/>
</dbReference>
<feature type="domain" description="OmpR/PhoB-type" evidence="11">
    <location>
        <begin position="126"/>
        <end position="225"/>
    </location>
</feature>
<dbReference type="GO" id="GO:0006355">
    <property type="term" value="P:regulation of DNA-templated transcription"/>
    <property type="evidence" value="ECO:0007669"/>
    <property type="project" value="InterPro"/>
</dbReference>
<comment type="caution">
    <text evidence="12">The sequence shown here is derived from an EMBL/GenBank/DDBJ whole genome shotgun (WGS) entry which is preliminary data.</text>
</comment>
<proteinExistence type="predicted"/>
<evidence type="ECO:0000256" key="7">
    <source>
        <dbReference type="ARBA" id="ARBA00023163"/>
    </source>
</evidence>
<evidence type="ECO:0000313" key="13">
    <source>
        <dbReference type="Proteomes" id="UP000244248"/>
    </source>
</evidence>
<dbReference type="Gene3D" id="1.10.10.10">
    <property type="entry name" value="Winged helix-like DNA-binding domain superfamily/Winged helix DNA-binding domain"/>
    <property type="match status" value="1"/>
</dbReference>
<evidence type="ECO:0000259" key="11">
    <source>
        <dbReference type="PROSITE" id="PS51755"/>
    </source>
</evidence>
<dbReference type="CDD" id="cd00383">
    <property type="entry name" value="trans_reg_C"/>
    <property type="match status" value="1"/>
</dbReference>
<dbReference type="GO" id="GO:0000156">
    <property type="term" value="F:phosphorelay response regulator activity"/>
    <property type="evidence" value="ECO:0007669"/>
    <property type="project" value="TreeGrafter"/>
</dbReference>
<dbReference type="InterPro" id="IPR001867">
    <property type="entry name" value="OmpR/PhoB-type_DNA-bd"/>
</dbReference>
<feature type="DNA-binding region" description="OmpR/PhoB-type" evidence="9">
    <location>
        <begin position="126"/>
        <end position="225"/>
    </location>
</feature>
<dbReference type="Proteomes" id="UP000244248">
    <property type="component" value="Unassembled WGS sequence"/>
</dbReference>
<evidence type="ECO:0000256" key="2">
    <source>
        <dbReference type="ARBA" id="ARBA00022490"/>
    </source>
</evidence>
<keyword evidence="2" id="KW-0963">Cytoplasm</keyword>
<accession>A0A2T5MGU0</accession>
<evidence type="ECO:0000313" key="12">
    <source>
        <dbReference type="EMBL" id="PTU31801.1"/>
    </source>
</evidence>
<dbReference type="InterPro" id="IPR036388">
    <property type="entry name" value="WH-like_DNA-bd_sf"/>
</dbReference>
<dbReference type="GO" id="GO:0000976">
    <property type="term" value="F:transcription cis-regulatory region binding"/>
    <property type="evidence" value="ECO:0007669"/>
    <property type="project" value="TreeGrafter"/>
</dbReference>
<feature type="domain" description="Response regulatory" evidence="10">
    <location>
        <begin position="3"/>
        <end position="118"/>
    </location>
</feature>
<dbReference type="SUPFAM" id="SSF52172">
    <property type="entry name" value="CheY-like"/>
    <property type="match status" value="1"/>
</dbReference>
<feature type="modified residue" description="4-aspartylphosphate" evidence="8">
    <location>
        <position position="54"/>
    </location>
</feature>
<dbReference type="InterPro" id="IPR011006">
    <property type="entry name" value="CheY-like_superfamily"/>
</dbReference>
<dbReference type="RefSeq" id="WP_107940061.1">
    <property type="nucleotide sequence ID" value="NZ_QANS01000003.1"/>
</dbReference>
<dbReference type="Pfam" id="PF00486">
    <property type="entry name" value="Trans_reg_C"/>
    <property type="match status" value="1"/>
</dbReference>
<dbReference type="SMART" id="SM00448">
    <property type="entry name" value="REC"/>
    <property type="match status" value="1"/>
</dbReference>
<dbReference type="GO" id="GO:0032993">
    <property type="term" value="C:protein-DNA complex"/>
    <property type="evidence" value="ECO:0007669"/>
    <property type="project" value="TreeGrafter"/>
</dbReference>
<evidence type="ECO:0000256" key="5">
    <source>
        <dbReference type="ARBA" id="ARBA00023015"/>
    </source>
</evidence>
<keyword evidence="4" id="KW-0902">Two-component regulatory system</keyword>
<dbReference type="OrthoDB" id="9802426at2"/>
<dbReference type="Gene3D" id="6.10.250.690">
    <property type="match status" value="1"/>
</dbReference>
<organism evidence="12 13">
    <name type="scientific">Stenotrophobium rhamnosiphilum</name>
    <dbReference type="NCBI Taxonomy" id="2029166"/>
    <lineage>
        <taxon>Bacteria</taxon>
        <taxon>Pseudomonadati</taxon>
        <taxon>Pseudomonadota</taxon>
        <taxon>Gammaproteobacteria</taxon>
        <taxon>Nevskiales</taxon>
        <taxon>Nevskiaceae</taxon>
        <taxon>Stenotrophobium</taxon>
    </lineage>
</organism>
<dbReference type="InterPro" id="IPR039420">
    <property type="entry name" value="WalR-like"/>
</dbReference>
<dbReference type="FunFam" id="3.40.50.2300:FF:000001">
    <property type="entry name" value="DNA-binding response regulator PhoB"/>
    <property type="match status" value="1"/>
</dbReference>
<dbReference type="AlphaFoldDB" id="A0A2T5MGU0"/>
<name>A0A2T5MGU0_9GAMM</name>
<evidence type="ECO:0000256" key="1">
    <source>
        <dbReference type="ARBA" id="ARBA00004496"/>
    </source>
</evidence>
<dbReference type="SMART" id="SM00862">
    <property type="entry name" value="Trans_reg_C"/>
    <property type="match status" value="1"/>
</dbReference>
<keyword evidence="7" id="KW-0804">Transcription</keyword>
<dbReference type="InterPro" id="IPR001789">
    <property type="entry name" value="Sig_transdc_resp-reg_receiver"/>
</dbReference>
<dbReference type="PROSITE" id="PS50110">
    <property type="entry name" value="RESPONSE_REGULATORY"/>
    <property type="match status" value="1"/>
</dbReference>
<reference evidence="12 13" key="1">
    <citation type="submission" date="2018-04" db="EMBL/GenBank/DDBJ databases">
        <title>Novel species isolated from glacier.</title>
        <authorList>
            <person name="Liu Q."/>
            <person name="Xin Y.-H."/>
        </authorList>
    </citation>
    <scope>NUCLEOTIDE SEQUENCE [LARGE SCALE GENOMIC DNA]</scope>
    <source>
        <strain evidence="12 13">GT1R17</strain>
    </source>
</reference>
<keyword evidence="5" id="KW-0805">Transcription regulation</keyword>
<evidence type="ECO:0000256" key="8">
    <source>
        <dbReference type="PROSITE-ProRule" id="PRU00169"/>
    </source>
</evidence>
<dbReference type="PANTHER" id="PTHR48111:SF39">
    <property type="entry name" value="TRANSCRIPTIONAL REGULATORY PROTEIN CPXR"/>
    <property type="match status" value="1"/>
</dbReference>
<keyword evidence="3 8" id="KW-0597">Phosphoprotein</keyword>
<dbReference type="EMBL" id="QANS01000003">
    <property type="protein sequence ID" value="PTU31801.1"/>
    <property type="molecule type" value="Genomic_DNA"/>
</dbReference>
<dbReference type="PROSITE" id="PS51755">
    <property type="entry name" value="OMPR_PHOB"/>
    <property type="match status" value="1"/>
</dbReference>
<dbReference type="PANTHER" id="PTHR48111">
    <property type="entry name" value="REGULATOR OF RPOS"/>
    <property type="match status" value="1"/>
</dbReference>
<evidence type="ECO:0000256" key="9">
    <source>
        <dbReference type="PROSITE-ProRule" id="PRU01091"/>
    </source>
</evidence>
<dbReference type="Pfam" id="PF00072">
    <property type="entry name" value="Response_reg"/>
    <property type="match status" value="1"/>
</dbReference>
<comment type="subcellular location">
    <subcellularLocation>
        <location evidence="1">Cytoplasm</location>
    </subcellularLocation>
</comment>
<evidence type="ECO:0000256" key="4">
    <source>
        <dbReference type="ARBA" id="ARBA00023012"/>
    </source>
</evidence>
<evidence type="ECO:0000259" key="10">
    <source>
        <dbReference type="PROSITE" id="PS50110"/>
    </source>
</evidence>
<protein>
    <submittedName>
        <fullName evidence="12">DNA-binding response regulator</fullName>
    </submittedName>
</protein>
<sequence>MRTILIVDDDLELCALLADYLRREDFEVQLAHDAETALARFARDQHPPDLLILDVMMPGKDGLTALRELRQRHQLPVIILSARGDPADRVVGLELGADDYLSKPFLPRELLARVRALLRRGSAGSDEPLSVGLLRLQPTERRAWVGETELKLTGAEYSLLLALARQAGNVVNKASLTEEGLGRPIERFDRSVDVHVSRLRRKLSTASALAPGIESVRGSGYLLTRPSA</sequence>